<organism evidence="5 6">
    <name type="scientific">Pachysolen tannophilus NRRL Y-2460</name>
    <dbReference type="NCBI Taxonomy" id="669874"/>
    <lineage>
        <taxon>Eukaryota</taxon>
        <taxon>Fungi</taxon>
        <taxon>Dikarya</taxon>
        <taxon>Ascomycota</taxon>
        <taxon>Saccharomycotina</taxon>
        <taxon>Pichiomycetes</taxon>
        <taxon>Pachysolenaceae</taxon>
        <taxon>Pachysolen</taxon>
    </lineage>
</organism>
<keyword evidence="1" id="KW-0866">Nonsense-mediated mRNA decay</keyword>
<feature type="compositionally biased region" description="Basic and acidic residues" evidence="2">
    <location>
        <begin position="621"/>
        <end position="635"/>
    </location>
</feature>
<proteinExistence type="predicted"/>
<dbReference type="InterPro" id="IPR018834">
    <property type="entry name" value="DNA/RNA-bd_Est1-type"/>
</dbReference>
<dbReference type="Gene3D" id="1.25.40.10">
    <property type="entry name" value="Tetratricopeptide repeat domain"/>
    <property type="match status" value="1"/>
</dbReference>
<protein>
    <recommendedName>
        <fullName evidence="1">Nonsense-mediated mRNA decay factor</fullName>
    </recommendedName>
</protein>
<dbReference type="GO" id="GO:0042162">
    <property type="term" value="F:telomeric DNA binding"/>
    <property type="evidence" value="ECO:0007669"/>
    <property type="project" value="TreeGrafter"/>
</dbReference>
<evidence type="ECO:0000313" key="6">
    <source>
        <dbReference type="Proteomes" id="UP000094236"/>
    </source>
</evidence>
<accession>A0A1E4U1S5</accession>
<feature type="domain" description="DNA/RNA-binding" evidence="3">
    <location>
        <begin position="219"/>
        <end position="526"/>
    </location>
</feature>
<dbReference type="PANTHER" id="PTHR15696">
    <property type="entry name" value="SMG-7 SUPPRESSOR WITH MORPHOLOGICAL EFFECT ON GENITALIA PROTEIN 7"/>
    <property type="match status" value="1"/>
</dbReference>
<dbReference type="InterPro" id="IPR045153">
    <property type="entry name" value="Est1/Ebs1-like"/>
</dbReference>
<dbReference type="GO" id="GO:0005697">
    <property type="term" value="C:telomerase holoenzyme complex"/>
    <property type="evidence" value="ECO:0007669"/>
    <property type="project" value="TreeGrafter"/>
</dbReference>
<dbReference type="SUPFAM" id="SSF48452">
    <property type="entry name" value="TPR-like"/>
    <property type="match status" value="1"/>
</dbReference>
<reference evidence="6" key="1">
    <citation type="submission" date="2016-05" db="EMBL/GenBank/DDBJ databases">
        <title>Comparative genomics of biotechnologically important yeasts.</title>
        <authorList>
            <consortium name="DOE Joint Genome Institute"/>
            <person name="Riley R."/>
            <person name="Haridas S."/>
            <person name="Wolfe K.H."/>
            <person name="Lopes M.R."/>
            <person name="Hittinger C.T."/>
            <person name="Goker M."/>
            <person name="Salamov A."/>
            <person name="Wisecaver J."/>
            <person name="Long T.M."/>
            <person name="Aerts A.L."/>
            <person name="Barry K."/>
            <person name="Choi C."/>
            <person name="Clum A."/>
            <person name="Coughlan A.Y."/>
            <person name="Deshpande S."/>
            <person name="Douglass A.P."/>
            <person name="Hanson S.J."/>
            <person name="Klenk H.-P."/>
            <person name="Labutti K."/>
            <person name="Lapidus A."/>
            <person name="Lindquist E."/>
            <person name="Lipzen A."/>
            <person name="Meier-Kolthoff J.P."/>
            <person name="Ohm R.A."/>
            <person name="Otillar R.P."/>
            <person name="Pangilinan J."/>
            <person name="Peng Y."/>
            <person name="Rokas A."/>
            <person name="Rosa C.A."/>
            <person name="Scheuner C."/>
            <person name="Sibirny A.A."/>
            <person name="Slot J.C."/>
            <person name="Stielow J.B."/>
            <person name="Sun H."/>
            <person name="Kurtzman C.P."/>
            <person name="Blackwell M."/>
            <person name="Grigoriev I.V."/>
            <person name="Jeffries T.W."/>
        </authorList>
    </citation>
    <scope>NUCLEOTIDE SEQUENCE [LARGE SCALE GENOMIC DNA]</scope>
    <source>
        <strain evidence="6">NRRL Y-2460</strain>
    </source>
</reference>
<name>A0A1E4U1S5_PACTA</name>
<dbReference type="Proteomes" id="UP000094236">
    <property type="component" value="Unassembled WGS sequence"/>
</dbReference>
<dbReference type="AlphaFoldDB" id="A0A1E4U1S5"/>
<comment type="function">
    <text evidence="1">Plays a role in nonsense-mediated mRNA decay.</text>
</comment>
<dbReference type="Pfam" id="PF10374">
    <property type="entry name" value="EST1"/>
    <property type="match status" value="1"/>
</dbReference>
<keyword evidence="6" id="KW-1185">Reference proteome</keyword>
<feature type="region of interest" description="Disordered" evidence="2">
    <location>
        <begin position="618"/>
        <end position="680"/>
    </location>
</feature>
<dbReference type="STRING" id="669874.A0A1E4U1S5"/>
<dbReference type="InterPro" id="IPR011990">
    <property type="entry name" value="TPR-like_helical_dom_sf"/>
</dbReference>
<sequence length="906" mass="104345">MATSTETSTPSSGTLETSTTTSQITITNLRTQLYGLLNSKYVDDSLLLGSITFAQNKFENFIAKDLALQKENEGEDNDYESNELLDKLWVEFHYPIIKYFQTQFQLRKLFNNFHKFIKKFSDFYISLLNKILINYNLSKCLPITKIYKQFNINTELISKNSQTIPAQNSNLISTLVYFIHKSILSLADLSRYRSIIARTYLPSSSLSKKDLDFNFNYSVELYKLCILVLPAFGEPFVHTAIIDNFKNDKFNVIYNFLRSTMTRIPSDLGFNNLINILQKSDNNQNSIILEYNEISTIVDPEKINRLKLIKLQFLCLFNYYFLPADWKLSQGILINGVSVKDLENAFFQNLLTWDYIGKPVHNDVIFKQLIMLISGFKLLTSNIFDDSNKKIDRSSNIASFFIKFMFKFFDCIFQISMENWNVDQQTEKIDLPFLPILRIILCWFKENRAGLQFLKHNNVTLIKLCKVLNLYYRYMNKNINFFIDKLALYTFDDKFTSISELISVKPKRLRFFKEDVLLKEFIPLTNFLKDFDDGSFFKDTTEINYLKLIGELPKDEYDKHLSNKSDENCLRMLAISNLGKKIVLAAANGTSNEFIKFNEKLCLFEFQKEMIHVSKSAKLTAPRDENKNEDSERKSVSKLNNDSNKNKKLKKNSKQVKDKDYNDKSITSKTSGNGNSQKSLSAVGEVTDTLNNGTNGRIDYINKNRVMTVEEIEKEHEIEENEKVARMVSSILDFADEDEVFNALNKGGNNSSINTKDIASTLSATSSNIIKDGGNSSLSATPTSLHQAQFSQAFSDDYQQQLAQYYRWLSNGQQQQLLPAFQANPNMQFTPQKTISQQLDIGSSASNLASQYSQYGNLQQNNNATNLQQNYLNSNNIQSGVSQNQYHQYHNYHQYDTQTGNNGSRF</sequence>
<evidence type="ECO:0000256" key="1">
    <source>
        <dbReference type="RuleBase" id="RU369098"/>
    </source>
</evidence>
<evidence type="ECO:0000259" key="3">
    <source>
        <dbReference type="Pfam" id="PF10373"/>
    </source>
</evidence>
<feature type="domain" description="Telomerase activating protein Est1-like N-terminal" evidence="4">
    <location>
        <begin position="84"/>
        <end position="196"/>
    </location>
</feature>
<dbReference type="InterPro" id="IPR019458">
    <property type="entry name" value="Est1-like_N"/>
</dbReference>
<gene>
    <name evidence="5" type="ORF">PACTADRAFT_47769</name>
</gene>
<dbReference type="Pfam" id="PF10373">
    <property type="entry name" value="EST1_DNA_bind"/>
    <property type="match status" value="1"/>
</dbReference>
<feature type="compositionally biased region" description="Polar residues" evidence="2">
    <location>
        <begin position="664"/>
        <end position="680"/>
    </location>
</feature>
<dbReference type="EMBL" id="KV454011">
    <property type="protein sequence ID" value="ODV97939.1"/>
    <property type="molecule type" value="Genomic_DNA"/>
</dbReference>
<comment type="subcellular location">
    <subcellularLocation>
        <location evidence="1">Nucleus</location>
    </subcellularLocation>
</comment>
<evidence type="ECO:0000313" key="5">
    <source>
        <dbReference type="EMBL" id="ODV97939.1"/>
    </source>
</evidence>
<keyword evidence="1" id="KW-0539">Nucleus</keyword>
<evidence type="ECO:0000256" key="2">
    <source>
        <dbReference type="SAM" id="MobiDB-lite"/>
    </source>
</evidence>
<dbReference type="GO" id="GO:0070034">
    <property type="term" value="F:telomerase RNA binding"/>
    <property type="evidence" value="ECO:0007669"/>
    <property type="project" value="TreeGrafter"/>
</dbReference>
<dbReference type="OrthoDB" id="69928at2759"/>
<dbReference type="PANTHER" id="PTHR15696:SF0">
    <property type="entry name" value="TELOMERASE-BINDING PROTEIN EST1A"/>
    <property type="match status" value="1"/>
</dbReference>
<dbReference type="GO" id="GO:0000184">
    <property type="term" value="P:nuclear-transcribed mRNA catabolic process, nonsense-mediated decay"/>
    <property type="evidence" value="ECO:0007669"/>
    <property type="project" value="UniProtKB-KW"/>
</dbReference>
<evidence type="ECO:0000259" key="4">
    <source>
        <dbReference type="Pfam" id="PF10374"/>
    </source>
</evidence>